<dbReference type="Gene3D" id="3.40.190.10">
    <property type="entry name" value="Periplasmic binding protein-like II"/>
    <property type="match status" value="2"/>
</dbReference>
<accession>A0A9X3J4Y8</accession>
<sequence>MNLNQLKYLKELYLQGNFSRAAEKLNLTQPALSLQIQKLEEEIDFKLLDRTKRPLQFTDEGKLFYQKSLEILKSIQELKQISFEISEEVKGSLTVGIIPTLAPYLVPLFIHQLNSQFPELTLEVSELKTEEIISRLKLGNLDCGIISTPVAANGVIFTPLFYERFYIYMSEDHALFNTDSIEADQLDEEEIWYLEEGNCFQNQVNSICKINNRQNNSQNLIYRSSSLESLRKIVENKKGITFLPELATITIPSEFEDLIKDFAGEQPVREISLVTLKSFSKERQVAALQQIISESIPQRMKTKLKSWIVDTNIKA</sequence>
<dbReference type="PANTHER" id="PTHR30346:SF26">
    <property type="entry name" value="HYDROGEN PEROXIDE-INDUCIBLE GENES ACTIVATOR"/>
    <property type="match status" value="1"/>
</dbReference>
<dbReference type="PRINTS" id="PR00039">
    <property type="entry name" value="HTHLYSR"/>
</dbReference>
<dbReference type="InterPro" id="IPR000847">
    <property type="entry name" value="LysR_HTH_N"/>
</dbReference>
<evidence type="ECO:0000256" key="2">
    <source>
        <dbReference type="ARBA" id="ARBA00023015"/>
    </source>
</evidence>
<evidence type="ECO:0000256" key="5">
    <source>
        <dbReference type="ARBA" id="ARBA00023163"/>
    </source>
</evidence>
<evidence type="ECO:0000256" key="1">
    <source>
        <dbReference type="ARBA" id="ARBA00009437"/>
    </source>
</evidence>
<comment type="caution">
    <text evidence="7">The sequence shown here is derived from an EMBL/GenBank/DDBJ whole genome shotgun (WGS) entry which is preliminary data.</text>
</comment>
<keyword evidence="4" id="KW-0010">Activator</keyword>
<evidence type="ECO:0000256" key="3">
    <source>
        <dbReference type="ARBA" id="ARBA00023125"/>
    </source>
</evidence>
<keyword evidence="8" id="KW-1185">Reference proteome</keyword>
<dbReference type="EMBL" id="JAPOHD010000024">
    <property type="protein sequence ID" value="MCY1720944.1"/>
    <property type="molecule type" value="Genomic_DNA"/>
</dbReference>
<dbReference type="SUPFAM" id="SSF53850">
    <property type="entry name" value="Periplasmic binding protein-like II"/>
    <property type="match status" value="1"/>
</dbReference>
<evidence type="ECO:0000256" key="4">
    <source>
        <dbReference type="ARBA" id="ARBA00023159"/>
    </source>
</evidence>
<evidence type="ECO:0000313" key="7">
    <source>
        <dbReference type="EMBL" id="MCY1720944.1"/>
    </source>
</evidence>
<dbReference type="SUPFAM" id="SSF46785">
    <property type="entry name" value="Winged helix' DNA-binding domain"/>
    <property type="match status" value="1"/>
</dbReference>
<dbReference type="Pfam" id="PF03466">
    <property type="entry name" value="LysR_substrate"/>
    <property type="match status" value="1"/>
</dbReference>
<dbReference type="InterPro" id="IPR005119">
    <property type="entry name" value="LysR_subst-bd"/>
</dbReference>
<dbReference type="RefSeq" id="WP_343333278.1">
    <property type="nucleotide sequence ID" value="NZ_JAPOHD010000024.1"/>
</dbReference>
<proteinExistence type="inferred from homology"/>
<dbReference type="Pfam" id="PF00126">
    <property type="entry name" value="HTH_1"/>
    <property type="match status" value="1"/>
</dbReference>
<dbReference type="FunFam" id="1.10.10.10:FF:000001">
    <property type="entry name" value="LysR family transcriptional regulator"/>
    <property type="match status" value="1"/>
</dbReference>
<gene>
    <name evidence="7" type="ORF">OU798_11370</name>
</gene>
<organism evidence="7 8">
    <name type="scientific">Draconibacterium aestuarii</name>
    <dbReference type="NCBI Taxonomy" id="2998507"/>
    <lineage>
        <taxon>Bacteria</taxon>
        <taxon>Pseudomonadati</taxon>
        <taxon>Bacteroidota</taxon>
        <taxon>Bacteroidia</taxon>
        <taxon>Marinilabiliales</taxon>
        <taxon>Prolixibacteraceae</taxon>
        <taxon>Draconibacterium</taxon>
    </lineage>
</organism>
<dbReference type="AlphaFoldDB" id="A0A9X3J4Y8"/>
<dbReference type="InterPro" id="IPR036388">
    <property type="entry name" value="WH-like_DNA-bd_sf"/>
</dbReference>
<dbReference type="GO" id="GO:0003700">
    <property type="term" value="F:DNA-binding transcription factor activity"/>
    <property type="evidence" value="ECO:0007669"/>
    <property type="project" value="InterPro"/>
</dbReference>
<dbReference type="Proteomes" id="UP001145087">
    <property type="component" value="Unassembled WGS sequence"/>
</dbReference>
<dbReference type="PROSITE" id="PS50931">
    <property type="entry name" value="HTH_LYSR"/>
    <property type="match status" value="1"/>
</dbReference>
<keyword evidence="2" id="KW-0805">Transcription regulation</keyword>
<dbReference type="GO" id="GO:0003677">
    <property type="term" value="F:DNA binding"/>
    <property type="evidence" value="ECO:0007669"/>
    <property type="project" value="UniProtKB-KW"/>
</dbReference>
<keyword evidence="3" id="KW-0238">DNA-binding</keyword>
<dbReference type="CDD" id="cd08411">
    <property type="entry name" value="PBP2_OxyR"/>
    <property type="match status" value="1"/>
</dbReference>
<dbReference type="Gene3D" id="1.10.10.10">
    <property type="entry name" value="Winged helix-like DNA-binding domain superfamily/Winged helix DNA-binding domain"/>
    <property type="match status" value="1"/>
</dbReference>
<protein>
    <submittedName>
        <fullName evidence="7">Hydrogen peroxide-inducible genes activator</fullName>
    </submittedName>
</protein>
<evidence type="ECO:0000313" key="8">
    <source>
        <dbReference type="Proteomes" id="UP001145087"/>
    </source>
</evidence>
<reference evidence="7" key="1">
    <citation type="submission" date="2022-11" db="EMBL/GenBank/DDBJ databases">
        <title>Marilongibacter aestuarii gen. nov., sp. nov., isolated from tidal flat sediment.</title>
        <authorList>
            <person name="Jiayan W."/>
        </authorList>
    </citation>
    <scope>NUCLEOTIDE SEQUENCE</scope>
    <source>
        <strain evidence="7">Z1-6</strain>
    </source>
</reference>
<feature type="domain" description="HTH lysR-type" evidence="6">
    <location>
        <begin position="1"/>
        <end position="58"/>
    </location>
</feature>
<dbReference type="PANTHER" id="PTHR30346">
    <property type="entry name" value="TRANSCRIPTIONAL DUAL REGULATOR HCAR-RELATED"/>
    <property type="match status" value="1"/>
</dbReference>
<name>A0A9X3J4Y8_9BACT</name>
<dbReference type="GO" id="GO:0032993">
    <property type="term" value="C:protein-DNA complex"/>
    <property type="evidence" value="ECO:0007669"/>
    <property type="project" value="TreeGrafter"/>
</dbReference>
<dbReference type="InterPro" id="IPR036390">
    <property type="entry name" value="WH_DNA-bd_sf"/>
</dbReference>
<comment type="similarity">
    <text evidence="1">Belongs to the LysR transcriptional regulatory family.</text>
</comment>
<evidence type="ECO:0000259" key="6">
    <source>
        <dbReference type="PROSITE" id="PS50931"/>
    </source>
</evidence>
<keyword evidence="5" id="KW-0804">Transcription</keyword>